<comment type="caution">
    <text evidence="4">The sequence shown here is derived from an EMBL/GenBank/DDBJ whole genome shotgun (WGS) entry which is preliminary data.</text>
</comment>
<evidence type="ECO:0000256" key="2">
    <source>
        <dbReference type="SAM" id="Phobius"/>
    </source>
</evidence>
<dbReference type="Proteomes" id="UP001151287">
    <property type="component" value="Unassembled WGS sequence"/>
</dbReference>
<keyword evidence="1" id="KW-0479">Metal-binding</keyword>
<keyword evidence="1" id="KW-0862">Zinc</keyword>
<dbReference type="SMART" id="SM00184">
    <property type="entry name" value="RING"/>
    <property type="match status" value="1"/>
</dbReference>
<keyword evidence="1" id="KW-0863">Zinc-finger</keyword>
<evidence type="ECO:0000313" key="5">
    <source>
        <dbReference type="Proteomes" id="UP001151287"/>
    </source>
</evidence>
<evidence type="ECO:0000259" key="3">
    <source>
        <dbReference type="PROSITE" id="PS50089"/>
    </source>
</evidence>
<dbReference type="Gene3D" id="3.30.40.10">
    <property type="entry name" value="Zinc/RING finger domain, C3HC4 (zinc finger)"/>
    <property type="match status" value="1"/>
</dbReference>
<organism evidence="4 5">
    <name type="scientific">Rhynchospora breviuscula</name>
    <dbReference type="NCBI Taxonomy" id="2022672"/>
    <lineage>
        <taxon>Eukaryota</taxon>
        <taxon>Viridiplantae</taxon>
        <taxon>Streptophyta</taxon>
        <taxon>Embryophyta</taxon>
        <taxon>Tracheophyta</taxon>
        <taxon>Spermatophyta</taxon>
        <taxon>Magnoliopsida</taxon>
        <taxon>Liliopsida</taxon>
        <taxon>Poales</taxon>
        <taxon>Cyperaceae</taxon>
        <taxon>Cyperoideae</taxon>
        <taxon>Rhynchosporeae</taxon>
        <taxon>Rhynchospora</taxon>
    </lineage>
</organism>
<dbReference type="CDD" id="cd16461">
    <property type="entry name" value="RING-H2_EL5-like"/>
    <property type="match status" value="1"/>
</dbReference>
<proteinExistence type="predicted"/>
<evidence type="ECO:0000313" key="4">
    <source>
        <dbReference type="EMBL" id="KAJ1686690.1"/>
    </source>
</evidence>
<keyword evidence="2" id="KW-0812">Transmembrane</keyword>
<dbReference type="PROSITE" id="PS50089">
    <property type="entry name" value="ZF_RING_2"/>
    <property type="match status" value="1"/>
</dbReference>
<dbReference type="SUPFAM" id="SSF57850">
    <property type="entry name" value="RING/U-box"/>
    <property type="match status" value="1"/>
</dbReference>
<dbReference type="Pfam" id="PF13639">
    <property type="entry name" value="zf-RING_2"/>
    <property type="match status" value="1"/>
</dbReference>
<dbReference type="AlphaFoldDB" id="A0A9Q0C3S8"/>
<protein>
    <recommendedName>
        <fullName evidence="3">RING-type domain-containing protein</fullName>
    </recommendedName>
</protein>
<dbReference type="InterPro" id="IPR013083">
    <property type="entry name" value="Znf_RING/FYVE/PHD"/>
</dbReference>
<gene>
    <name evidence="4" type="ORF">LUZ63_018080</name>
</gene>
<dbReference type="PANTHER" id="PTHR45676">
    <property type="entry name" value="RING-H2 FINGER PROTEIN ATL51-RELATED"/>
    <property type="match status" value="1"/>
</dbReference>
<keyword evidence="2" id="KW-1133">Transmembrane helix</keyword>
<feature type="transmembrane region" description="Helical" evidence="2">
    <location>
        <begin position="23"/>
        <end position="47"/>
    </location>
</feature>
<dbReference type="EMBL" id="JAMQYH010000005">
    <property type="protein sequence ID" value="KAJ1686690.1"/>
    <property type="molecule type" value="Genomic_DNA"/>
</dbReference>
<dbReference type="GO" id="GO:0016567">
    <property type="term" value="P:protein ubiquitination"/>
    <property type="evidence" value="ECO:0007669"/>
    <property type="project" value="TreeGrafter"/>
</dbReference>
<reference evidence="4" key="1">
    <citation type="journal article" date="2022" name="Cell">
        <title>Repeat-based holocentromeres influence genome architecture and karyotype evolution.</title>
        <authorList>
            <person name="Hofstatter P.G."/>
            <person name="Thangavel G."/>
            <person name="Lux T."/>
            <person name="Neumann P."/>
            <person name="Vondrak T."/>
            <person name="Novak P."/>
            <person name="Zhang M."/>
            <person name="Costa L."/>
            <person name="Castellani M."/>
            <person name="Scott A."/>
            <person name="Toegelov H."/>
            <person name="Fuchs J."/>
            <person name="Mata-Sucre Y."/>
            <person name="Dias Y."/>
            <person name="Vanzela A.L.L."/>
            <person name="Huettel B."/>
            <person name="Almeida C.C.S."/>
            <person name="Simkova H."/>
            <person name="Souza G."/>
            <person name="Pedrosa-Harand A."/>
            <person name="Macas J."/>
            <person name="Mayer K.F.X."/>
            <person name="Houben A."/>
            <person name="Marques A."/>
        </authorList>
    </citation>
    <scope>NUCLEOTIDE SEQUENCE</scope>
    <source>
        <strain evidence="4">RhyBre1mFocal</strain>
    </source>
</reference>
<dbReference type="OrthoDB" id="8062037at2759"/>
<name>A0A9Q0C3S8_9POAL</name>
<keyword evidence="5" id="KW-1185">Reference proteome</keyword>
<evidence type="ECO:0000256" key="1">
    <source>
        <dbReference type="PROSITE-ProRule" id="PRU00175"/>
    </source>
</evidence>
<sequence>MVNSNYSQDSQSALIPVHGHSRILALSLTILCPLLAVIFIFLFFKLLCRSHIMVQRYEMSNYSSNTTIQKNQHDGIDAKEIHSISIELIEGETGSDTQCSICLGDLADGDNVKVLPQCNHVFHPECIDMWLSSHSSCPLCRASLISRPVSDLGMPV</sequence>
<dbReference type="GO" id="GO:0008270">
    <property type="term" value="F:zinc ion binding"/>
    <property type="evidence" value="ECO:0007669"/>
    <property type="project" value="UniProtKB-KW"/>
</dbReference>
<dbReference type="PANTHER" id="PTHR45676:SF41">
    <property type="entry name" value="RING-H2 FINGER PROTEIN ATL66"/>
    <property type="match status" value="1"/>
</dbReference>
<accession>A0A9Q0C3S8</accession>
<feature type="domain" description="RING-type" evidence="3">
    <location>
        <begin position="99"/>
        <end position="141"/>
    </location>
</feature>
<keyword evidence="2" id="KW-0472">Membrane</keyword>
<dbReference type="InterPro" id="IPR001841">
    <property type="entry name" value="Znf_RING"/>
</dbReference>